<evidence type="ECO:0000313" key="8">
    <source>
        <dbReference type="Proteomes" id="UP000184485"/>
    </source>
</evidence>
<comment type="subcellular location">
    <subcellularLocation>
        <location evidence="1">Membrane</location>
        <topology evidence="1">Multi-pass membrane protein</topology>
    </subcellularLocation>
</comment>
<evidence type="ECO:0000256" key="1">
    <source>
        <dbReference type="ARBA" id="ARBA00004141"/>
    </source>
</evidence>
<gene>
    <name evidence="7" type="ORF">SAMN02745157_0415</name>
</gene>
<dbReference type="PANTHER" id="PTHR37958:SF1">
    <property type="entry name" value="SODIUM-POTASSIUM_PROTON ANTIPORTER CHAA"/>
    <property type="match status" value="1"/>
</dbReference>
<evidence type="ECO:0000313" key="7">
    <source>
        <dbReference type="EMBL" id="SHE54867.1"/>
    </source>
</evidence>
<dbReference type="EMBL" id="FQUP01000001">
    <property type="protein sequence ID" value="SHE54867.1"/>
    <property type="molecule type" value="Genomic_DNA"/>
</dbReference>
<dbReference type="InterPro" id="IPR004837">
    <property type="entry name" value="NaCa_Exmemb"/>
</dbReference>
<feature type="domain" description="Sodium/calcium exchanger membrane region" evidence="6">
    <location>
        <begin position="58"/>
        <end position="211"/>
    </location>
</feature>
<dbReference type="InterPro" id="IPR044880">
    <property type="entry name" value="NCX_ion-bd_dom_sf"/>
</dbReference>
<keyword evidence="2 5" id="KW-0812">Transmembrane</keyword>
<accession>A0A1M4UE43</accession>
<dbReference type="GO" id="GO:0015386">
    <property type="term" value="F:potassium:proton antiporter activity"/>
    <property type="evidence" value="ECO:0007669"/>
    <property type="project" value="TreeGrafter"/>
</dbReference>
<protein>
    <submittedName>
        <fullName evidence="7">Ca2+:H+ antiporter</fullName>
    </submittedName>
</protein>
<dbReference type="GO" id="GO:0005886">
    <property type="term" value="C:plasma membrane"/>
    <property type="evidence" value="ECO:0007669"/>
    <property type="project" value="TreeGrafter"/>
</dbReference>
<feature type="transmembrane region" description="Helical" evidence="5">
    <location>
        <begin position="368"/>
        <end position="387"/>
    </location>
</feature>
<dbReference type="Proteomes" id="UP000184485">
    <property type="component" value="Unassembled WGS sequence"/>
</dbReference>
<evidence type="ECO:0000256" key="2">
    <source>
        <dbReference type="ARBA" id="ARBA00022692"/>
    </source>
</evidence>
<feature type="transmembrane region" description="Helical" evidence="5">
    <location>
        <begin position="309"/>
        <end position="333"/>
    </location>
</feature>
<proteinExistence type="predicted"/>
<feature type="domain" description="Sodium/calcium exchanger membrane region" evidence="6">
    <location>
        <begin position="244"/>
        <end position="385"/>
    </location>
</feature>
<feature type="transmembrane region" description="Helical" evidence="5">
    <location>
        <begin position="278"/>
        <end position="297"/>
    </location>
</feature>
<dbReference type="GO" id="GO:0015385">
    <property type="term" value="F:sodium:proton antiporter activity"/>
    <property type="evidence" value="ECO:0007669"/>
    <property type="project" value="TreeGrafter"/>
</dbReference>
<feature type="transmembrane region" description="Helical" evidence="5">
    <location>
        <begin position="90"/>
        <end position="112"/>
    </location>
</feature>
<keyword evidence="4 5" id="KW-0472">Membrane</keyword>
<dbReference type="InterPro" id="IPR052946">
    <property type="entry name" value="Alkaline_pH_Ca-Antiporter"/>
</dbReference>
<feature type="transmembrane region" description="Helical" evidence="5">
    <location>
        <begin position="158"/>
        <end position="175"/>
    </location>
</feature>
<dbReference type="Gene3D" id="1.20.1420.30">
    <property type="entry name" value="NCX, central ion-binding region"/>
    <property type="match status" value="1"/>
</dbReference>
<keyword evidence="3 5" id="KW-1133">Transmembrane helix</keyword>
<feature type="transmembrane region" description="Helical" evidence="5">
    <location>
        <begin position="187"/>
        <end position="209"/>
    </location>
</feature>
<keyword evidence="8" id="KW-1185">Reference proteome</keyword>
<feature type="transmembrane region" description="Helical" evidence="5">
    <location>
        <begin position="124"/>
        <end position="146"/>
    </location>
</feature>
<feature type="transmembrane region" description="Helical" evidence="5">
    <location>
        <begin position="56"/>
        <end position="78"/>
    </location>
</feature>
<evidence type="ECO:0000259" key="6">
    <source>
        <dbReference type="Pfam" id="PF01699"/>
    </source>
</evidence>
<dbReference type="AlphaFoldDB" id="A0A1M4UE43"/>
<feature type="transmembrane region" description="Helical" evidence="5">
    <location>
        <begin position="243"/>
        <end position="262"/>
    </location>
</feature>
<feature type="transmembrane region" description="Helical" evidence="5">
    <location>
        <begin position="339"/>
        <end position="361"/>
    </location>
</feature>
<dbReference type="PANTHER" id="PTHR37958">
    <property type="entry name" value="SODIUM-POTASSIUM/PROTON ANTIPORTER CHAA"/>
    <property type="match status" value="1"/>
</dbReference>
<organism evidence="7 8">
    <name type="scientific">Kaistia soli DSM 19436</name>
    <dbReference type="NCBI Taxonomy" id="1122133"/>
    <lineage>
        <taxon>Bacteria</taxon>
        <taxon>Pseudomonadati</taxon>
        <taxon>Pseudomonadota</taxon>
        <taxon>Alphaproteobacteria</taxon>
        <taxon>Hyphomicrobiales</taxon>
        <taxon>Kaistiaceae</taxon>
        <taxon>Kaistia</taxon>
    </lineage>
</organism>
<name>A0A1M4UE43_9HYPH</name>
<sequence length="388" mass="40345">MSQDQNMTGEITTEVSHPRASSGVSWSALLFPLLALILAAALHLSKVVIDTLPLPFEVGLSVVVVAIMVVTVFVVLGHAEAVAHRVGEPYGTLVLTIAVTAIEASVIVSMMLHGGNNPTLARESVFSTVMIVSAGVVGICLTIGGLRHREQDLKRQGTSALLAVVIALCALTLVLPDFTLTADPGSFSTMQLCFVSLLCLLLYGSFLLAQTTRHREDFLDAPESPTPHHGHHQSAASGIGGRLTLLIVGLIGIVMLAEYVAAGIEQGLDALEVPQSDAIVGAFIATLVLLPEAISAIKASYHNELQRSLNIALGSACATIGLTVPVVAVASLITGRGITLGLVNGDIVLLILALLVSMVSFGTGRTNALTGGVHLVIFVAYLLLIAVP</sequence>
<evidence type="ECO:0000256" key="3">
    <source>
        <dbReference type="ARBA" id="ARBA00022989"/>
    </source>
</evidence>
<evidence type="ECO:0000256" key="5">
    <source>
        <dbReference type="SAM" id="Phobius"/>
    </source>
</evidence>
<reference evidence="7 8" key="1">
    <citation type="submission" date="2016-11" db="EMBL/GenBank/DDBJ databases">
        <authorList>
            <person name="Jaros S."/>
            <person name="Januszkiewicz K."/>
            <person name="Wedrychowicz H."/>
        </authorList>
    </citation>
    <scope>NUCLEOTIDE SEQUENCE [LARGE SCALE GENOMIC DNA]</scope>
    <source>
        <strain evidence="7 8">DSM 19436</strain>
    </source>
</reference>
<evidence type="ECO:0000256" key="4">
    <source>
        <dbReference type="ARBA" id="ARBA00023136"/>
    </source>
</evidence>
<dbReference type="Pfam" id="PF01699">
    <property type="entry name" value="Na_Ca_ex"/>
    <property type="match status" value="2"/>
</dbReference>
<feature type="transmembrane region" description="Helical" evidence="5">
    <location>
        <begin position="24"/>
        <end position="44"/>
    </location>
</feature>
<dbReference type="STRING" id="1122133.SAMN02745157_0415"/>